<dbReference type="Proteomes" id="UP001295444">
    <property type="component" value="Chromosome 12"/>
</dbReference>
<evidence type="ECO:0000256" key="3">
    <source>
        <dbReference type="ARBA" id="ARBA00022723"/>
    </source>
</evidence>
<dbReference type="InterPro" id="IPR012347">
    <property type="entry name" value="Ferritin-like"/>
</dbReference>
<dbReference type="GO" id="GO:0008199">
    <property type="term" value="F:ferric iron binding"/>
    <property type="evidence" value="ECO:0007669"/>
    <property type="project" value="InterPro"/>
</dbReference>
<dbReference type="InterPro" id="IPR008331">
    <property type="entry name" value="Ferritin_DPS_dom"/>
</dbReference>
<evidence type="ECO:0000313" key="9">
    <source>
        <dbReference type="Proteomes" id="UP001295444"/>
    </source>
</evidence>
<evidence type="ECO:0000256" key="6">
    <source>
        <dbReference type="RuleBase" id="RU361145"/>
    </source>
</evidence>
<organism evidence="8 9">
    <name type="scientific">Pelobates cultripes</name>
    <name type="common">Western spadefoot toad</name>
    <dbReference type="NCBI Taxonomy" id="61616"/>
    <lineage>
        <taxon>Eukaryota</taxon>
        <taxon>Metazoa</taxon>
        <taxon>Chordata</taxon>
        <taxon>Craniata</taxon>
        <taxon>Vertebrata</taxon>
        <taxon>Euteleostomi</taxon>
        <taxon>Amphibia</taxon>
        <taxon>Batrachia</taxon>
        <taxon>Anura</taxon>
        <taxon>Pelobatoidea</taxon>
        <taxon>Pelobatidae</taxon>
        <taxon>Pelobates</taxon>
    </lineage>
</organism>
<dbReference type="EMBL" id="OW240923">
    <property type="protein sequence ID" value="CAH2325676.1"/>
    <property type="molecule type" value="Genomic_DNA"/>
</dbReference>
<dbReference type="GO" id="GO:0005737">
    <property type="term" value="C:cytoplasm"/>
    <property type="evidence" value="ECO:0007669"/>
    <property type="project" value="TreeGrafter"/>
</dbReference>
<comment type="function">
    <text evidence="6">Stores iron in a soluble, non-toxic, readily available form. Important for iron homeostasis. Iron is taken up in the ferrous form and deposited as ferric hydroxides after oxidation.</text>
</comment>
<sequence>MAEPKKKRVKGTLPSCPVHQQNKVCRAEVFDQDSVALFRVSKFFHEQSKSEEEAAQLLLKHMANRGGFYCSKTIQKPSCEYVRDLMTALNMALDQWKIMQVYFEELYSLSMDCLDPHSASLIKKHFLEPTMKKVKLTGDVITNAHRLNCTPDGRGSFGEYLIERLQEELTK</sequence>
<name>A0AAD1TF83_PELCU</name>
<dbReference type="SUPFAM" id="SSF47240">
    <property type="entry name" value="Ferritin-like"/>
    <property type="match status" value="1"/>
</dbReference>
<evidence type="ECO:0000256" key="4">
    <source>
        <dbReference type="ARBA" id="ARBA00023004"/>
    </source>
</evidence>
<reference evidence="8" key="1">
    <citation type="submission" date="2022-03" db="EMBL/GenBank/DDBJ databases">
        <authorList>
            <person name="Alioto T."/>
            <person name="Alioto T."/>
            <person name="Gomez Garrido J."/>
        </authorList>
    </citation>
    <scope>NUCLEOTIDE SEQUENCE</scope>
</reference>
<dbReference type="InterPro" id="IPR009078">
    <property type="entry name" value="Ferritin-like_SF"/>
</dbReference>
<evidence type="ECO:0000259" key="7">
    <source>
        <dbReference type="PROSITE" id="PS50905"/>
    </source>
</evidence>
<feature type="binding site" evidence="5">
    <location>
        <position position="51"/>
    </location>
    <ligand>
        <name>Fe cation</name>
        <dbReference type="ChEBI" id="CHEBI:24875"/>
        <label>1</label>
    </ligand>
</feature>
<accession>A0AAD1TF83</accession>
<comment type="similarity">
    <text evidence="1 6">Belongs to the ferritin family.</text>
</comment>
<proteinExistence type="inferred from homology"/>
<feature type="domain" description="Ferritin-like diiron" evidence="7">
    <location>
        <begin position="1"/>
        <end position="148"/>
    </location>
</feature>
<dbReference type="GO" id="GO:0008198">
    <property type="term" value="F:ferrous iron binding"/>
    <property type="evidence" value="ECO:0007669"/>
    <property type="project" value="TreeGrafter"/>
</dbReference>
<keyword evidence="3 5" id="KW-0479">Metal-binding</keyword>
<dbReference type="Gene3D" id="1.20.1260.10">
    <property type="match status" value="1"/>
</dbReference>
<dbReference type="GO" id="GO:0006826">
    <property type="term" value="P:iron ion transport"/>
    <property type="evidence" value="ECO:0007669"/>
    <property type="project" value="InterPro"/>
</dbReference>
<dbReference type="AlphaFoldDB" id="A0AAD1TF83"/>
<evidence type="ECO:0000256" key="2">
    <source>
        <dbReference type="ARBA" id="ARBA00022434"/>
    </source>
</evidence>
<evidence type="ECO:0000313" key="8">
    <source>
        <dbReference type="EMBL" id="CAH2325676.1"/>
    </source>
</evidence>
<protein>
    <recommendedName>
        <fullName evidence="6">Ferritin</fullName>
    </recommendedName>
</protein>
<dbReference type="Pfam" id="PF00210">
    <property type="entry name" value="Ferritin"/>
    <property type="match status" value="1"/>
</dbReference>
<evidence type="ECO:0000256" key="1">
    <source>
        <dbReference type="ARBA" id="ARBA00007513"/>
    </source>
</evidence>
<dbReference type="GO" id="GO:0006879">
    <property type="term" value="P:intracellular iron ion homeostasis"/>
    <property type="evidence" value="ECO:0007669"/>
    <property type="project" value="UniProtKB-KW"/>
</dbReference>
<evidence type="ECO:0000256" key="5">
    <source>
        <dbReference type="PIRSR" id="PIRSR601519-1"/>
    </source>
</evidence>
<keyword evidence="9" id="KW-1185">Reference proteome</keyword>
<keyword evidence="2 6" id="KW-0409">Iron storage</keyword>
<keyword evidence="4 5" id="KW-0408">Iron</keyword>
<dbReference type="PROSITE" id="PS50905">
    <property type="entry name" value="FERRITIN_LIKE"/>
    <property type="match status" value="1"/>
</dbReference>
<dbReference type="PANTHER" id="PTHR11431:SF23">
    <property type="entry name" value="FERRITIN"/>
    <property type="match status" value="1"/>
</dbReference>
<dbReference type="InterPro" id="IPR001519">
    <property type="entry name" value="Ferritin"/>
</dbReference>
<gene>
    <name evidence="8" type="ORF">PECUL_23A046125</name>
</gene>
<dbReference type="InterPro" id="IPR009040">
    <property type="entry name" value="Ferritin-like_diiron"/>
</dbReference>
<dbReference type="PANTHER" id="PTHR11431">
    <property type="entry name" value="FERRITIN"/>
    <property type="match status" value="1"/>
</dbReference>